<dbReference type="Proteomes" id="UP000556700">
    <property type="component" value="Unassembled WGS sequence"/>
</dbReference>
<organism evidence="1 2">
    <name type="scientific">Flavobacterium chungangense</name>
    <dbReference type="NCBI Taxonomy" id="554283"/>
    <lineage>
        <taxon>Bacteria</taxon>
        <taxon>Pseudomonadati</taxon>
        <taxon>Bacteroidota</taxon>
        <taxon>Flavobacteriia</taxon>
        <taxon>Flavobacteriales</taxon>
        <taxon>Flavobacteriaceae</taxon>
        <taxon>Flavobacterium</taxon>
    </lineage>
</organism>
<accession>A0A6V6ZE51</accession>
<protein>
    <submittedName>
        <fullName evidence="1">Uncharacterized protein</fullName>
    </submittedName>
</protein>
<reference evidence="1 2" key="1">
    <citation type="submission" date="2020-06" db="EMBL/GenBank/DDBJ databases">
        <authorList>
            <person name="Criscuolo A."/>
        </authorList>
    </citation>
    <scope>NUCLEOTIDE SEQUENCE [LARGE SCALE GENOMIC DNA]</scope>
    <source>
        <strain evidence="2">CIP 110025</strain>
    </source>
</reference>
<sequence length="286" mass="33674">MSNKSLDEENLENLYHLKIILSLNDQTIEKLNHKVGEIIYKKYFEKFILIAHGILTKKEEDFLEKIEKDLKLPKSLVESITSEISTNYIQKYVEKLINNLILSPEDERVIKSIGNNLNINLEKSFSDQIKRQLKQLKSYWALEKLSLTTFEPNIVIQKSEHCYFKIASVNWYELRSVRQKPSYYNTNSRILKEFYLNTGTYKSMNHSNDYMKFVDKGSIYLTNKRIIFVGNTKNLNIRFEKILRLTPKSDGIEIDKETGKVAVIQLPDKVDEFALILDRLIKDRHI</sequence>
<dbReference type="AlphaFoldDB" id="A0A6V6ZE51"/>
<evidence type="ECO:0000313" key="1">
    <source>
        <dbReference type="EMBL" id="CAD0009694.1"/>
    </source>
</evidence>
<comment type="caution">
    <text evidence="1">The sequence shown here is derived from an EMBL/GenBank/DDBJ whole genome shotgun (WGS) entry which is preliminary data.</text>
</comment>
<name>A0A6V6ZE51_9FLAO</name>
<evidence type="ECO:0000313" key="2">
    <source>
        <dbReference type="Proteomes" id="UP000556700"/>
    </source>
</evidence>
<dbReference type="EMBL" id="CAIJDO010000290">
    <property type="protein sequence ID" value="CAD0009694.1"/>
    <property type="molecule type" value="Genomic_DNA"/>
</dbReference>
<gene>
    <name evidence="1" type="ORF">FLACHUCJ7_04359</name>
</gene>
<proteinExistence type="predicted"/>
<keyword evidence="2" id="KW-1185">Reference proteome</keyword>
<dbReference type="RefSeq" id="WP_180904153.1">
    <property type="nucleotide sequence ID" value="NZ_CAIJDO010000290.1"/>
</dbReference>